<dbReference type="CDD" id="cd07249">
    <property type="entry name" value="MMCE"/>
    <property type="match status" value="1"/>
</dbReference>
<comment type="caution">
    <text evidence="4">The sequence shown here is derived from an EMBL/GenBank/DDBJ whole genome shotgun (WGS) entry which is preliminary data.</text>
</comment>
<evidence type="ECO:0000256" key="1">
    <source>
        <dbReference type="ARBA" id="ARBA00009308"/>
    </source>
</evidence>
<dbReference type="RefSeq" id="WP_288879029.1">
    <property type="nucleotide sequence ID" value="NZ_CBFGNQ010000001.1"/>
</dbReference>
<dbReference type="NCBIfam" id="TIGR03081">
    <property type="entry name" value="metmalonyl_epim"/>
    <property type="match status" value="1"/>
</dbReference>
<dbReference type="GO" id="GO:0004493">
    <property type="term" value="F:methylmalonyl-CoA epimerase activity"/>
    <property type="evidence" value="ECO:0007669"/>
    <property type="project" value="UniProtKB-EC"/>
</dbReference>
<dbReference type="SUPFAM" id="SSF54593">
    <property type="entry name" value="Glyoxalase/Bleomycin resistance protein/Dihydroxybiphenyl dioxygenase"/>
    <property type="match status" value="1"/>
</dbReference>
<evidence type="ECO:0000313" key="5">
    <source>
        <dbReference type="Proteomes" id="UP001378956"/>
    </source>
</evidence>
<dbReference type="Gene3D" id="3.10.180.10">
    <property type="entry name" value="2,3-Dihydroxybiphenyl 1,2-Dioxygenase, domain 1"/>
    <property type="match status" value="1"/>
</dbReference>
<gene>
    <name evidence="4" type="primary">mce</name>
    <name evidence="4" type="ORF">WAE58_12680</name>
</gene>
<dbReference type="InterPro" id="IPR037523">
    <property type="entry name" value="VOC_core"/>
</dbReference>
<keyword evidence="4" id="KW-0413">Isomerase</keyword>
<evidence type="ECO:0000256" key="2">
    <source>
        <dbReference type="ARBA" id="ARBA00022723"/>
    </source>
</evidence>
<dbReference type="Proteomes" id="UP001378956">
    <property type="component" value="Unassembled WGS sequence"/>
</dbReference>
<dbReference type="Pfam" id="PF13669">
    <property type="entry name" value="Glyoxalase_4"/>
    <property type="match status" value="1"/>
</dbReference>
<accession>A0ABU8NM09</accession>
<dbReference type="InterPro" id="IPR017515">
    <property type="entry name" value="MeMalonyl-CoA_epimerase"/>
</dbReference>
<comment type="similarity">
    <text evidence="1">Belongs to the methylmalonyl-CoA epimerase family.</text>
</comment>
<feature type="domain" description="VOC" evidence="3">
    <location>
        <begin position="3"/>
        <end position="131"/>
    </location>
</feature>
<name>A0ABU8NM09_9SPHI</name>
<dbReference type="EMBL" id="JBBEUB010000003">
    <property type="protein sequence ID" value="MEJ2903290.1"/>
    <property type="molecule type" value="Genomic_DNA"/>
</dbReference>
<dbReference type="PROSITE" id="PS51819">
    <property type="entry name" value="VOC"/>
    <property type="match status" value="1"/>
</dbReference>
<evidence type="ECO:0000259" key="3">
    <source>
        <dbReference type="PROSITE" id="PS51819"/>
    </source>
</evidence>
<dbReference type="PANTHER" id="PTHR43048">
    <property type="entry name" value="METHYLMALONYL-COA EPIMERASE"/>
    <property type="match status" value="1"/>
</dbReference>
<dbReference type="InterPro" id="IPR051785">
    <property type="entry name" value="MMCE/EMCE_epimerase"/>
</dbReference>
<sequence>MKKIEHIGIAVKDLDFSCGLYERLLGTSCYKKEEVASESVNTAFFKTGESKIELLAATSENSPIARFLDKKGEGIHHIAFEVDNIVLEMERLKLEGFVLLNEQPKPGADNKLVCFVHPKGINGVLVELCQEVK</sequence>
<keyword evidence="5" id="KW-1185">Reference proteome</keyword>
<dbReference type="PANTHER" id="PTHR43048:SF3">
    <property type="entry name" value="METHYLMALONYL-COA EPIMERASE, MITOCHONDRIAL"/>
    <property type="match status" value="1"/>
</dbReference>
<organism evidence="4 5">
    <name type="scientific">Pedobacter panaciterrae</name>
    <dbReference type="NCBI Taxonomy" id="363849"/>
    <lineage>
        <taxon>Bacteria</taxon>
        <taxon>Pseudomonadati</taxon>
        <taxon>Bacteroidota</taxon>
        <taxon>Sphingobacteriia</taxon>
        <taxon>Sphingobacteriales</taxon>
        <taxon>Sphingobacteriaceae</taxon>
        <taxon>Pedobacter</taxon>
    </lineage>
</organism>
<dbReference type="InterPro" id="IPR029068">
    <property type="entry name" value="Glyas_Bleomycin-R_OHBP_Dase"/>
</dbReference>
<proteinExistence type="inferred from homology"/>
<reference evidence="4 5" key="1">
    <citation type="submission" date="2024-03" db="EMBL/GenBank/DDBJ databases">
        <title>Sequence of Lycoming College Course Isolates.</title>
        <authorList>
            <person name="Plotts O."/>
            <person name="Newman J."/>
        </authorList>
    </citation>
    <scope>NUCLEOTIDE SEQUENCE [LARGE SCALE GENOMIC DNA]</scope>
    <source>
        <strain evidence="4 5">CJB-3</strain>
    </source>
</reference>
<evidence type="ECO:0000313" key="4">
    <source>
        <dbReference type="EMBL" id="MEJ2903290.1"/>
    </source>
</evidence>
<dbReference type="EC" id="5.1.99.1" evidence="4"/>
<keyword evidence="2" id="KW-0479">Metal-binding</keyword>
<protein>
    <submittedName>
        <fullName evidence="4">Methylmalonyl-CoA epimerase</fullName>
        <ecNumber evidence="4">5.1.99.1</ecNumber>
    </submittedName>
</protein>